<dbReference type="Gene3D" id="3.40.50.300">
    <property type="entry name" value="P-loop containing nucleotide triphosphate hydrolases"/>
    <property type="match status" value="2"/>
</dbReference>
<dbReference type="Proteomes" id="UP001431776">
    <property type="component" value="Unassembled WGS sequence"/>
</dbReference>
<evidence type="ECO:0000256" key="2">
    <source>
        <dbReference type="ARBA" id="ARBA00022741"/>
    </source>
</evidence>
<dbReference type="InterPro" id="IPR032438">
    <property type="entry name" value="ERCC3_RAD25_C"/>
</dbReference>
<dbReference type="InterPro" id="IPR006935">
    <property type="entry name" value="Helicase/UvrB_N"/>
</dbReference>
<dbReference type="RefSeq" id="WP_349246170.1">
    <property type="nucleotide sequence ID" value="NZ_JASCXX010000024.1"/>
</dbReference>
<evidence type="ECO:0000256" key="6">
    <source>
        <dbReference type="ARBA" id="ARBA00023235"/>
    </source>
</evidence>
<comment type="catalytic activity">
    <reaction evidence="9">
        <text>ATP + H2O = ADP + phosphate + H(+)</text>
        <dbReference type="Rhea" id="RHEA:13065"/>
        <dbReference type="ChEBI" id="CHEBI:15377"/>
        <dbReference type="ChEBI" id="CHEBI:15378"/>
        <dbReference type="ChEBI" id="CHEBI:30616"/>
        <dbReference type="ChEBI" id="CHEBI:43474"/>
        <dbReference type="ChEBI" id="CHEBI:456216"/>
        <dbReference type="EC" id="5.6.2.4"/>
    </reaction>
</comment>
<dbReference type="SMART" id="SM00487">
    <property type="entry name" value="DEXDc"/>
    <property type="match status" value="1"/>
</dbReference>
<dbReference type="InterPro" id="IPR050615">
    <property type="entry name" value="ATP-dep_DNA_Helicase"/>
</dbReference>
<dbReference type="GO" id="GO:0043138">
    <property type="term" value="F:3'-5' DNA helicase activity"/>
    <property type="evidence" value="ECO:0007669"/>
    <property type="project" value="UniProtKB-EC"/>
</dbReference>
<comment type="catalytic activity">
    <reaction evidence="7">
        <text>Couples ATP hydrolysis with the unwinding of duplex DNA by translocating in the 3'-5' direction.</text>
        <dbReference type="EC" id="5.6.2.4"/>
    </reaction>
</comment>
<evidence type="ECO:0000256" key="8">
    <source>
        <dbReference type="ARBA" id="ARBA00034808"/>
    </source>
</evidence>
<dbReference type="PROSITE" id="PS51192">
    <property type="entry name" value="HELICASE_ATP_BIND_1"/>
    <property type="match status" value="1"/>
</dbReference>
<dbReference type="GO" id="GO:0005524">
    <property type="term" value="F:ATP binding"/>
    <property type="evidence" value="ECO:0007669"/>
    <property type="project" value="UniProtKB-KW"/>
</dbReference>
<dbReference type="InterPro" id="IPR027417">
    <property type="entry name" value="P-loop_NTPase"/>
</dbReference>
<evidence type="ECO:0000313" key="13">
    <source>
        <dbReference type="Proteomes" id="UP001431776"/>
    </source>
</evidence>
<dbReference type="AlphaFoldDB" id="A0AAW6U1I2"/>
<keyword evidence="4 12" id="KW-0347">Helicase</keyword>
<evidence type="ECO:0000256" key="5">
    <source>
        <dbReference type="ARBA" id="ARBA00022840"/>
    </source>
</evidence>
<comment type="caution">
    <text evidence="12">The sequence shown here is derived from an EMBL/GenBank/DDBJ whole genome shotgun (WGS) entry which is preliminary data.</text>
</comment>
<comment type="similarity">
    <text evidence="1">Belongs to the helicase family. RAD25/XPB subfamily.</text>
</comment>
<proteinExistence type="inferred from homology"/>
<dbReference type="SMART" id="SM00490">
    <property type="entry name" value="HELICc"/>
    <property type="match status" value="1"/>
</dbReference>
<evidence type="ECO:0000256" key="4">
    <source>
        <dbReference type="ARBA" id="ARBA00022806"/>
    </source>
</evidence>
<keyword evidence="2" id="KW-0547">Nucleotide-binding</keyword>
<dbReference type="InterPro" id="IPR014001">
    <property type="entry name" value="Helicase_ATP-bd"/>
</dbReference>
<gene>
    <name evidence="12" type="ORF">QJ522_17000</name>
</gene>
<dbReference type="SUPFAM" id="SSF52540">
    <property type="entry name" value="P-loop containing nucleoside triphosphate hydrolases"/>
    <property type="match status" value="2"/>
</dbReference>
<accession>A0AAW6U1I2</accession>
<keyword evidence="13" id="KW-1185">Reference proteome</keyword>
<dbReference type="GO" id="GO:0016787">
    <property type="term" value="F:hydrolase activity"/>
    <property type="evidence" value="ECO:0007669"/>
    <property type="project" value="UniProtKB-KW"/>
</dbReference>
<organism evidence="12 13">
    <name type="scientific">Anaerobaca lacustris</name>
    <dbReference type="NCBI Taxonomy" id="3044600"/>
    <lineage>
        <taxon>Bacteria</taxon>
        <taxon>Pseudomonadati</taxon>
        <taxon>Planctomycetota</taxon>
        <taxon>Phycisphaerae</taxon>
        <taxon>Sedimentisphaerales</taxon>
        <taxon>Anaerobacaceae</taxon>
        <taxon>Anaerobaca</taxon>
    </lineage>
</organism>
<name>A0AAW6U1I2_9BACT</name>
<dbReference type="EC" id="5.6.2.4" evidence="8"/>
<evidence type="ECO:0000256" key="1">
    <source>
        <dbReference type="ARBA" id="ARBA00006637"/>
    </source>
</evidence>
<feature type="domain" description="Helicase C-terminal" evidence="11">
    <location>
        <begin position="234"/>
        <end position="387"/>
    </location>
</feature>
<sequence>MPELRPEQAEALAAWVQAGRRGQIIMPTGTGKTEVAFATMAEAKVATLIVAPVRDLMYQWHRRILATFGYDAGIVGDNLFDIRPVTVTTYDSAYIHMDKMGAGFGLLVFDEEHHLPGKCRREAAILSTAPLRLGLTATPERSDGLHADLDWLIGPVAYRMPFHKAKGSALADFDVVRIPVALNDDEQVIYDHCSRTVRQFIASRRKDLPNYAWQDLCKESGTDPEARHAQKSYYLKQSIENRAAEKLRVLEDIFRLHNGQQILVFAGSNAMAIEVSRRFLLPTILSHTRKRERLAVLEGFAKGLFSVLVANRVLDEGVDVPEAKVAVVIGGQGSTRQATQRLGRVLRRSGNSRATLYEVVCEDTKEVERSRKRRRSDAYERTLHRRV</sequence>
<evidence type="ECO:0000259" key="10">
    <source>
        <dbReference type="PROSITE" id="PS51192"/>
    </source>
</evidence>
<protein>
    <recommendedName>
        <fullName evidence="8">DNA 3'-5' helicase</fullName>
        <ecNumber evidence="8">5.6.2.4</ecNumber>
    </recommendedName>
</protein>
<dbReference type="GO" id="GO:0003677">
    <property type="term" value="F:DNA binding"/>
    <property type="evidence" value="ECO:0007669"/>
    <property type="project" value="InterPro"/>
</dbReference>
<dbReference type="Pfam" id="PF04851">
    <property type="entry name" value="ResIII"/>
    <property type="match status" value="1"/>
</dbReference>
<evidence type="ECO:0000256" key="9">
    <source>
        <dbReference type="ARBA" id="ARBA00048988"/>
    </source>
</evidence>
<dbReference type="PANTHER" id="PTHR11274">
    <property type="entry name" value="RAD25/XP-B DNA REPAIR HELICASE"/>
    <property type="match status" value="1"/>
</dbReference>
<feature type="domain" description="Helicase ATP-binding" evidence="10">
    <location>
        <begin position="13"/>
        <end position="157"/>
    </location>
</feature>
<dbReference type="PROSITE" id="PS51194">
    <property type="entry name" value="HELICASE_CTER"/>
    <property type="match status" value="1"/>
</dbReference>
<dbReference type="InterPro" id="IPR001650">
    <property type="entry name" value="Helicase_C-like"/>
</dbReference>
<keyword evidence="5" id="KW-0067">ATP-binding</keyword>
<keyword evidence="6" id="KW-0413">Isomerase</keyword>
<keyword evidence="3 12" id="KW-0378">Hydrolase</keyword>
<dbReference type="Pfam" id="PF16203">
    <property type="entry name" value="ERCC3_RAD25_C"/>
    <property type="match status" value="1"/>
</dbReference>
<evidence type="ECO:0000313" key="12">
    <source>
        <dbReference type="EMBL" id="MDI6450760.1"/>
    </source>
</evidence>
<evidence type="ECO:0000259" key="11">
    <source>
        <dbReference type="PROSITE" id="PS51194"/>
    </source>
</evidence>
<evidence type="ECO:0000256" key="7">
    <source>
        <dbReference type="ARBA" id="ARBA00034617"/>
    </source>
</evidence>
<evidence type="ECO:0000256" key="3">
    <source>
        <dbReference type="ARBA" id="ARBA00022801"/>
    </source>
</evidence>
<dbReference type="CDD" id="cd17926">
    <property type="entry name" value="DEXHc_RE"/>
    <property type="match status" value="1"/>
</dbReference>
<reference evidence="12" key="1">
    <citation type="submission" date="2023-05" db="EMBL/GenBank/DDBJ databases">
        <title>Anaerotaeda fermentans gen. nov., sp. nov., a novel anaerobic planctomycete of the new family within the order Sedimentisphaerales isolated from Taman Peninsula, Russia.</title>
        <authorList>
            <person name="Khomyakova M.A."/>
            <person name="Merkel A.Y."/>
            <person name="Slobodkin A.I."/>
        </authorList>
    </citation>
    <scope>NUCLEOTIDE SEQUENCE</scope>
    <source>
        <strain evidence="12">M17dextr</strain>
    </source>
</reference>
<dbReference type="EMBL" id="JASCXX010000024">
    <property type="protein sequence ID" value="MDI6450760.1"/>
    <property type="molecule type" value="Genomic_DNA"/>
</dbReference>
<dbReference type="PANTHER" id="PTHR11274:SF0">
    <property type="entry name" value="GENERAL TRANSCRIPTION AND DNA REPAIR FACTOR IIH HELICASE SUBUNIT XPB"/>
    <property type="match status" value="1"/>
</dbReference>